<dbReference type="PANTHER" id="PTHR30086:SF16">
    <property type="entry name" value="AMINO ACID EFFLUX PERMEASE RHTB FAMILY"/>
    <property type="match status" value="1"/>
</dbReference>
<keyword evidence="2" id="KW-1003">Cell membrane</keyword>
<dbReference type="EMBL" id="UINC01001293">
    <property type="protein sequence ID" value="SUZ76830.1"/>
    <property type="molecule type" value="Genomic_DNA"/>
</dbReference>
<evidence type="ECO:0000313" key="7">
    <source>
        <dbReference type="EMBL" id="SUZ76830.1"/>
    </source>
</evidence>
<dbReference type="Pfam" id="PF01810">
    <property type="entry name" value="LysE"/>
    <property type="match status" value="1"/>
</dbReference>
<feature type="transmembrane region" description="Helical" evidence="6">
    <location>
        <begin position="6"/>
        <end position="28"/>
    </location>
</feature>
<feature type="transmembrane region" description="Helical" evidence="6">
    <location>
        <begin position="189"/>
        <end position="207"/>
    </location>
</feature>
<evidence type="ECO:0008006" key="8">
    <source>
        <dbReference type="Google" id="ProtNLM"/>
    </source>
</evidence>
<dbReference type="InterPro" id="IPR001123">
    <property type="entry name" value="LeuE-type"/>
</dbReference>
<protein>
    <recommendedName>
        <fullName evidence="8">Lysine transporter LysE</fullName>
    </recommendedName>
</protein>
<dbReference type="GO" id="GO:0005886">
    <property type="term" value="C:plasma membrane"/>
    <property type="evidence" value="ECO:0007669"/>
    <property type="project" value="UniProtKB-SubCell"/>
</dbReference>
<keyword evidence="3 6" id="KW-0812">Transmembrane</keyword>
<reference evidence="7" key="1">
    <citation type="submission" date="2018-05" db="EMBL/GenBank/DDBJ databases">
        <authorList>
            <person name="Lanie J.A."/>
            <person name="Ng W.-L."/>
            <person name="Kazmierczak K.M."/>
            <person name="Andrzejewski T.M."/>
            <person name="Davidsen T.M."/>
            <person name="Wayne K.J."/>
            <person name="Tettelin H."/>
            <person name="Glass J.I."/>
            <person name="Rusch D."/>
            <person name="Podicherti R."/>
            <person name="Tsui H.-C.T."/>
            <person name="Winkler M.E."/>
        </authorList>
    </citation>
    <scope>NUCLEOTIDE SEQUENCE</scope>
</reference>
<proteinExistence type="predicted"/>
<evidence type="ECO:0000256" key="5">
    <source>
        <dbReference type="ARBA" id="ARBA00023136"/>
    </source>
</evidence>
<evidence type="ECO:0000256" key="4">
    <source>
        <dbReference type="ARBA" id="ARBA00022989"/>
    </source>
</evidence>
<organism evidence="7">
    <name type="scientific">marine metagenome</name>
    <dbReference type="NCBI Taxonomy" id="408172"/>
    <lineage>
        <taxon>unclassified sequences</taxon>
        <taxon>metagenomes</taxon>
        <taxon>ecological metagenomes</taxon>
    </lineage>
</organism>
<evidence type="ECO:0000256" key="2">
    <source>
        <dbReference type="ARBA" id="ARBA00022475"/>
    </source>
</evidence>
<evidence type="ECO:0000256" key="3">
    <source>
        <dbReference type="ARBA" id="ARBA00022692"/>
    </source>
</evidence>
<feature type="transmembrane region" description="Helical" evidence="6">
    <location>
        <begin position="40"/>
        <end position="65"/>
    </location>
</feature>
<dbReference type="AlphaFoldDB" id="A0A381QCV1"/>
<comment type="subcellular location">
    <subcellularLocation>
        <location evidence="1">Cell membrane</location>
        <topology evidence="1">Multi-pass membrane protein</topology>
    </subcellularLocation>
</comment>
<keyword evidence="4 6" id="KW-1133">Transmembrane helix</keyword>
<name>A0A381QCV1_9ZZZZ</name>
<feature type="transmembrane region" description="Helical" evidence="6">
    <location>
        <begin position="150"/>
        <end position="177"/>
    </location>
</feature>
<dbReference type="GO" id="GO:0015171">
    <property type="term" value="F:amino acid transmembrane transporter activity"/>
    <property type="evidence" value="ECO:0007669"/>
    <property type="project" value="TreeGrafter"/>
</dbReference>
<sequence>MDFTQWSQLALICVMGAMSPGPSLAVILRNSISGGRQQGIMTGIGHGLGITFYALLAVAGLVAMFKTNPHFFTIAQIAGSVFLIWLGSKMIISALSQQKIETEKEHSQLTGRQGFIEGFLIAFLNPKIAAWLLALFSQFVQADAAFPEQIVLVTTVGGIDAAWYCFVALLASSGGLVESLKRNAKRIDLGMGILLILLAAGMLMRAYKLFG</sequence>
<keyword evidence="5 6" id="KW-0472">Membrane</keyword>
<evidence type="ECO:0000256" key="6">
    <source>
        <dbReference type="SAM" id="Phobius"/>
    </source>
</evidence>
<dbReference type="PANTHER" id="PTHR30086">
    <property type="entry name" value="ARGININE EXPORTER PROTEIN ARGO"/>
    <property type="match status" value="1"/>
</dbReference>
<evidence type="ECO:0000256" key="1">
    <source>
        <dbReference type="ARBA" id="ARBA00004651"/>
    </source>
</evidence>
<feature type="transmembrane region" description="Helical" evidence="6">
    <location>
        <begin position="115"/>
        <end position="138"/>
    </location>
</feature>
<feature type="transmembrane region" description="Helical" evidence="6">
    <location>
        <begin position="71"/>
        <end position="95"/>
    </location>
</feature>
<gene>
    <name evidence="7" type="ORF">METZ01_LOCUS29684</name>
</gene>
<accession>A0A381QCV1</accession>